<proteinExistence type="predicted"/>
<dbReference type="Proteomes" id="UP000238823">
    <property type="component" value="Unassembled WGS sequence"/>
</dbReference>
<dbReference type="PROSITE" id="PS51257">
    <property type="entry name" value="PROKAR_LIPOPROTEIN"/>
    <property type="match status" value="1"/>
</dbReference>
<dbReference type="AlphaFoldDB" id="A0A2S9YLM7"/>
<dbReference type="EMBL" id="PVNL01000086">
    <property type="protein sequence ID" value="PRQ05997.1"/>
    <property type="molecule type" value="Genomic_DNA"/>
</dbReference>
<accession>A0A2S9YLM7</accession>
<reference evidence="2 3" key="1">
    <citation type="submission" date="2018-03" db="EMBL/GenBank/DDBJ databases">
        <title>Draft Genome Sequences of the Obligatory Marine Myxobacteria Enhygromyxa salina SWB007.</title>
        <authorList>
            <person name="Poehlein A."/>
            <person name="Moghaddam J.A."/>
            <person name="Harms H."/>
            <person name="Alanjari M."/>
            <person name="Koenig G.M."/>
            <person name="Daniel R."/>
            <person name="Schaeberle T.F."/>
        </authorList>
    </citation>
    <scope>NUCLEOTIDE SEQUENCE [LARGE SCALE GENOMIC DNA]</scope>
    <source>
        <strain evidence="2 3">SWB007</strain>
    </source>
</reference>
<evidence type="ECO:0000313" key="3">
    <source>
        <dbReference type="Proteomes" id="UP000238823"/>
    </source>
</evidence>
<sequence>MARLSTLVLASLLLLGCKGDDATEQGDATTGDLHESGDAAGTDETSADTGDPLCFPEGIYGPCSTNMGCQCVLGGDLYQACTRSCSTASECGDPADFPGATPICMPVNPGEPDMICALSCTTDADCPCGLECQGTYLICTEPQ</sequence>
<dbReference type="RefSeq" id="WP_146157966.1">
    <property type="nucleotide sequence ID" value="NZ_PVNL01000086.1"/>
</dbReference>
<feature type="region of interest" description="Disordered" evidence="1">
    <location>
        <begin position="25"/>
        <end position="49"/>
    </location>
</feature>
<protein>
    <submittedName>
        <fullName evidence="2">Uncharacterized protein</fullName>
    </submittedName>
</protein>
<evidence type="ECO:0000313" key="2">
    <source>
        <dbReference type="EMBL" id="PRQ05997.1"/>
    </source>
</evidence>
<name>A0A2S9YLM7_9BACT</name>
<comment type="caution">
    <text evidence="2">The sequence shown here is derived from an EMBL/GenBank/DDBJ whole genome shotgun (WGS) entry which is preliminary data.</text>
</comment>
<organism evidence="2 3">
    <name type="scientific">Enhygromyxa salina</name>
    <dbReference type="NCBI Taxonomy" id="215803"/>
    <lineage>
        <taxon>Bacteria</taxon>
        <taxon>Pseudomonadati</taxon>
        <taxon>Myxococcota</taxon>
        <taxon>Polyangia</taxon>
        <taxon>Nannocystales</taxon>
        <taxon>Nannocystaceae</taxon>
        <taxon>Enhygromyxa</taxon>
    </lineage>
</organism>
<evidence type="ECO:0000256" key="1">
    <source>
        <dbReference type="SAM" id="MobiDB-lite"/>
    </source>
</evidence>
<gene>
    <name evidence="2" type="ORF">ENSA7_42590</name>
</gene>